<evidence type="ECO:0000256" key="1">
    <source>
        <dbReference type="SAM" id="Phobius"/>
    </source>
</evidence>
<dbReference type="OrthoDB" id="2883849at2"/>
<dbReference type="KEGG" id="hli:HLI_16490"/>
<dbReference type="RefSeq" id="WP_128525956.1">
    <property type="nucleotide sequence ID" value="NZ_CP026118.1"/>
</dbReference>
<protein>
    <recommendedName>
        <fullName evidence="4">Outer membrane lipoprotein-sorting protein</fullName>
    </recommendedName>
</protein>
<evidence type="ECO:0000313" key="3">
    <source>
        <dbReference type="Proteomes" id="UP000287756"/>
    </source>
</evidence>
<evidence type="ECO:0000313" key="2">
    <source>
        <dbReference type="EMBL" id="QAS53688.1"/>
    </source>
</evidence>
<dbReference type="AlphaFoldDB" id="A0A410MG70"/>
<reference evidence="2 3" key="1">
    <citation type="submission" date="2018-01" db="EMBL/GenBank/DDBJ databases">
        <title>The whole genome sequencing and assembly of Halobacillus litoralis ERB031 strain.</title>
        <authorList>
            <person name="Lee S.-J."/>
            <person name="Park M.-K."/>
            <person name="Kim J.-Y."/>
            <person name="Lee Y.-J."/>
            <person name="Yi H."/>
            <person name="Bahn Y.-S."/>
            <person name="Kim J.F."/>
            <person name="Lee D.-W."/>
        </authorList>
    </citation>
    <scope>NUCLEOTIDE SEQUENCE [LARGE SCALE GENOMIC DNA]</scope>
    <source>
        <strain evidence="2 3">ERB 031</strain>
    </source>
</reference>
<sequence>MGIFKPAKKWIVPLLAALIGIGAGLIFFPSEQEHHYRKWQSLLGGPQGHAYEISTFYSRDEETASKSRGYWSDARSSYNVQTPVSDESSFEFEVFIEEETFYVNSGGEWSKGNRPHRVIDELRPLDDPFSWVSSLIEEADSVEYSKKGGTVSYKAHFQSMNEVDFRGIMLKKQIDTTLTMSLVDGNWESLSLKAQPERPDEIGVLQSYPETITYEMEFSVFDGEVPAKPEEAIEAEPLD</sequence>
<accession>A0A410MG70</accession>
<keyword evidence="1" id="KW-0472">Membrane</keyword>
<name>A0A410MG70_9BACI</name>
<proteinExistence type="predicted"/>
<gene>
    <name evidence="2" type="ORF">HLI_16490</name>
</gene>
<dbReference type="Proteomes" id="UP000287756">
    <property type="component" value="Chromosome"/>
</dbReference>
<keyword evidence="1" id="KW-1133">Transmembrane helix</keyword>
<keyword evidence="1" id="KW-0812">Transmembrane</keyword>
<evidence type="ECO:0008006" key="4">
    <source>
        <dbReference type="Google" id="ProtNLM"/>
    </source>
</evidence>
<organism evidence="2 3">
    <name type="scientific">Halobacillus litoralis</name>
    <dbReference type="NCBI Taxonomy" id="45668"/>
    <lineage>
        <taxon>Bacteria</taxon>
        <taxon>Bacillati</taxon>
        <taxon>Bacillota</taxon>
        <taxon>Bacilli</taxon>
        <taxon>Bacillales</taxon>
        <taxon>Bacillaceae</taxon>
        <taxon>Halobacillus</taxon>
    </lineage>
</organism>
<dbReference type="EMBL" id="CP026118">
    <property type="protein sequence ID" value="QAS53688.1"/>
    <property type="molecule type" value="Genomic_DNA"/>
</dbReference>
<feature type="transmembrane region" description="Helical" evidence="1">
    <location>
        <begin position="12"/>
        <end position="30"/>
    </location>
</feature>